<reference evidence="2" key="1">
    <citation type="submission" date="2020-11" db="EMBL/GenBank/DDBJ databases">
        <title>Bacterial whole genome sequence for Caenimonas sp. DR4.4.</title>
        <authorList>
            <person name="Le V."/>
            <person name="Ko S.-R."/>
            <person name="Ahn C.-Y."/>
            <person name="Oh H.-M."/>
        </authorList>
    </citation>
    <scope>NUCLEOTIDE SEQUENCE</scope>
    <source>
        <strain evidence="2">DR4.4</strain>
    </source>
</reference>
<evidence type="ECO:0000256" key="1">
    <source>
        <dbReference type="SAM" id="MobiDB-lite"/>
    </source>
</evidence>
<dbReference type="AlphaFoldDB" id="A0A931H1U4"/>
<feature type="region of interest" description="Disordered" evidence="1">
    <location>
        <begin position="100"/>
        <end position="123"/>
    </location>
</feature>
<sequence length="123" mass="13747">MGWFKTKFGSSFFELFSTSSPANLEGPGQQVTIEDIRQQMLLLLDGINEPNILRRVRYSLDVQGLWYLRGDLLGVLANQWGEAAALEKIHALTPMFRGALPRGMTSRRSSLSTGHTEHPGDSR</sequence>
<organism evidence="2 3">
    <name type="scientific">Caenimonas aquaedulcis</name>
    <dbReference type="NCBI Taxonomy" id="2793270"/>
    <lineage>
        <taxon>Bacteria</taxon>
        <taxon>Pseudomonadati</taxon>
        <taxon>Pseudomonadota</taxon>
        <taxon>Betaproteobacteria</taxon>
        <taxon>Burkholderiales</taxon>
        <taxon>Comamonadaceae</taxon>
        <taxon>Caenimonas</taxon>
    </lineage>
</organism>
<name>A0A931H1U4_9BURK</name>
<dbReference type="Proteomes" id="UP000651050">
    <property type="component" value="Unassembled WGS sequence"/>
</dbReference>
<evidence type="ECO:0000313" key="2">
    <source>
        <dbReference type="EMBL" id="MBG9386980.1"/>
    </source>
</evidence>
<proteinExistence type="predicted"/>
<keyword evidence="3" id="KW-1185">Reference proteome</keyword>
<comment type="caution">
    <text evidence="2">The sequence shown here is derived from an EMBL/GenBank/DDBJ whole genome shotgun (WGS) entry which is preliminary data.</text>
</comment>
<accession>A0A931H1U4</accession>
<protein>
    <submittedName>
        <fullName evidence="2">Uncharacterized protein</fullName>
    </submittedName>
</protein>
<gene>
    <name evidence="2" type="ORF">I5803_02985</name>
</gene>
<evidence type="ECO:0000313" key="3">
    <source>
        <dbReference type="Proteomes" id="UP000651050"/>
    </source>
</evidence>
<dbReference type="RefSeq" id="WP_196984934.1">
    <property type="nucleotide sequence ID" value="NZ_JADWYS010000001.1"/>
</dbReference>
<dbReference type="EMBL" id="JADWYS010000001">
    <property type="protein sequence ID" value="MBG9386980.1"/>
    <property type="molecule type" value="Genomic_DNA"/>
</dbReference>